<dbReference type="GO" id="GO:0008374">
    <property type="term" value="F:O-acyltransferase activity"/>
    <property type="evidence" value="ECO:0007669"/>
    <property type="project" value="InterPro"/>
</dbReference>
<keyword evidence="4" id="KW-1185">Reference proteome</keyword>
<dbReference type="SUPFAM" id="SSF53474">
    <property type="entry name" value="alpha/beta-Hydrolases"/>
    <property type="match status" value="1"/>
</dbReference>
<sequence>MSKLRKRKQEKSTKVNDQELPEDIMADSAANMFKEKRPFWGRKRFNFIVGLSVGLLAMYVASTTPVAQSHINSLQHYLLLQLADIDLASILPATEMVDEFLGNFTNLITPTPATEMSFMPALEYKESLDLKPQFPVVMIPGIVSSGLESWGTSEQSKKYFRKRLWGTMTMVRSVLLDKESWTEHIMLDPETGLDPPGYKVRAVHGVEAADYFITGYWVWAKVIENLATIGYDTNNMHFASYDWRLSFSNLEVRDGYFSKLKHTIELSKKQSGQKSVIITHSMGGTMFPYFLKWVESKEHGQGGPKWVDEHIESFVNIAAPLMGVPKAVTSLLSGETRDTMALGSFGAYVLEKFFSRRERAKLMRSWMGGASMLPKGGEAIWGRGGNAPDDEEDEKYQSFGNMISFVPRPEGFNENSTDIPSSPGDPLVRNYTVQGSIQLLTKNADTKFGKQLYANYSFGLTTSSKQLKRNDNDPTKWSNPLESRLPNAPNMKIYCFYGIEVPTERSYYYAILNENMDQECGNSNSTAECTTEQGAEPNSSPAVAKTSSAALPDKTPSLHIDASINDPVQRIETGIRFSNGDGTVPLLSLGYMCAPSGGWRKYADLYNPGHSPVVLREYKHEVSTSKLDVRGGYKAADHIDILGNWEMTLDILLIVSGKADNVTERIYSRIEEYAKKVKLTQQP</sequence>
<evidence type="ECO:0000313" key="4">
    <source>
        <dbReference type="Proteomes" id="UP000716291"/>
    </source>
</evidence>
<dbReference type="Proteomes" id="UP000716291">
    <property type="component" value="Unassembled WGS sequence"/>
</dbReference>
<gene>
    <name evidence="3" type="ORF">G6F64_003291</name>
</gene>
<feature type="transmembrane region" description="Helical" evidence="2">
    <location>
        <begin position="45"/>
        <end position="62"/>
    </location>
</feature>
<evidence type="ECO:0008006" key="5">
    <source>
        <dbReference type="Google" id="ProtNLM"/>
    </source>
</evidence>
<name>A0A9P7BVB8_RHIOR</name>
<evidence type="ECO:0000313" key="3">
    <source>
        <dbReference type="EMBL" id="KAG1312113.1"/>
    </source>
</evidence>
<dbReference type="Gene3D" id="3.40.50.1820">
    <property type="entry name" value="alpha/beta hydrolase"/>
    <property type="match status" value="1"/>
</dbReference>
<feature type="region of interest" description="Disordered" evidence="1">
    <location>
        <begin position="520"/>
        <end position="549"/>
    </location>
</feature>
<reference evidence="3" key="1">
    <citation type="journal article" date="2020" name="Microb. Genom.">
        <title>Genetic diversity of clinical and environmental Mucorales isolates obtained from an investigation of mucormycosis cases among solid organ transplant recipients.</title>
        <authorList>
            <person name="Nguyen M.H."/>
            <person name="Kaul D."/>
            <person name="Muto C."/>
            <person name="Cheng S.J."/>
            <person name="Richter R.A."/>
            <person name="Bruno V.M."/>
            <person name="Liu G."/>
            <person name="Beyhan S."/>
            <person name="Sundermann A.J."/>
            <person name="Mounaud S."/>
            <person name="Pasculle A.W."/>
            <person name="Nierman W.C."/>
            <person name="Driscoll E."/>
            <person name="Cumbie R."/>
            <person name="Clancy C.J."/>
            <person name="Dupont C.L."/>
        </authorList>
    </citation>
    <scope>NUCLEOTIDE SEQUENCE</scope>
    <source>
        <strain evidence="3">GL11</strain>
    </source>
</reference>
<dbReference type="PANTHER" id="PTHR11440">
    <property type="entry name" value="LECITHIN-CHOLESTEROL ACYLTRANSFERASE-RELATED"/>
    <property type="match status" value="1"/>
</dbReference>
<protein>
    <recommendedName>
        <fullName evidence="5">Phospholipid:diacylglycerol acyltransferase</fullName>
    </recommendedName>
</protein>
<feature type="region of interest" description="Disordered" evidence="1">
    <location>
        <begin position="1"/>
        <end position="20"/>
    </location>
</feature>
<dbReference type="AlphaFoldDB" id="A0A9P7BVB8"/>
<dbReference type="EMBL" id="JAANQT010000316">
    <property type="protein sequence ID" value="KAG1312113.1"/>
    <property type="molecule type" value="Genomic_DNA"/>
</dbReference>
<organism evidence="3 4">
    <name type="scientific">Rhizopus oryzae</name>
    <name type="common">Mucormycosis agent</name>
    <name type="synonym">Rhizopus arrhizus var. delemar</name>
    <dbReference type="NCBI Taxonomy" id="64495"/>
    <lineage>
        <taxon>Eukaryota</taxon>
        <taxon>Fungi</taxon>
        <taxon>Fungi incertae sedis</taxon>
        <taxon>Mucoromycota</taxon>
        <taxon>Mucoromycotina</taxon>
        <taxon>Mucoromycetes</taxon>
        <taxon>Mucorales</taxon>
        <taxon>Mucorineae</taxon>
        <taxon>Rhizopodaceae</taxon>
        <taxon>Rhizopus</taxon>
    </lineage>
</organism>
<keyword evidence="2" id="KW-0812">Transmembrane</keyword>
<proteinExistence type="predicted"/>
<accession>A0A9P7BVB8</accession>
<keyword evidence="2" id="KW-0472">Membrane</keyword>
<evidence type="ECO:0000256" key="1">
    <source>
        <dbReference type="SAM" id="MobiDB-lite"/>
    </source>
</evidence>
<dbReference type="GO" id="GO:0006629">
    <property type="term" value="P:lipid metabolic process"/>
    <property type="evidence" value="ECO:0007669"/>
    <property type="project" value="InterPro"/>
</dbReference>
<keyword evidence="2" id="KW-1133">Transmembrane helix</keyword>
<dbReference type="Pfam" id="PF02450">
    <property type="entry name" value="LCAT"/>
    <property type="match status" value="1"/>
</dbReference>
<dbReference type="OrthoDB" id="190846at2759"/>
<dbReference type="InterPro" id="IPR029058">
    <property type="entry name" value="AB_hydrolase_fold"/>
</dbReference>
<comment type="caution">
    <text evidence="3">The sequence shown here is derived from an EMBL/GenBank/DDBJ whole genome shotgun (WGS) entry which is preliminary data.</text>
</comment>
<dbReference type="InterPro" id="IPR003386">
    <property type="entry name" value="LACT/PDAT_acylTrfase"/>
</dbReference>
<evidence type="ECO:0000256" key="2">
    <source>
        <dbReference type="SAM" id="Phobius"/>
    </source>
</evidence>